<dbReference type="EC" id="1.11.1.-" evidence="1"/>
<proteinExistence type="predicted"/>
<dbReference type="PANTHER" id="PTHR34352">
    <property type="entry name" value="PROTEIN YHFA"/>
    <property type="match status" value="1"/>
</dbReference>
<evidence type="ECO:0000313" key="2">
    <source>
        <dbReference type="Proteomes" id="UP001596022"/>
    </source>
</evidence>
<organism evidence="1 2">
    <name type="scientific">Camelliibacillus cellulosilyticus</name>
    <dbReference type="NCBI Taxonomy" id="2174486"/>
    <lineage>
        <taxon>Bacteria</taxon>
        <taxon>Bacillati</taxon>
        <taxon>Bacillota</taxon>
        <taxon>Bacilli</taxon>
        <taxon>Bacillales</taxon>
        <taxon>Sporolactobacillaceae</taxon>
        <taxon>Camelliibacillus</taxon>
    </lineage>
</organism>
<keyword evidence="1" id="KW-0575">Peroxidase</keyword>
<sequence length="128" mass="14589">MDFQIIENGILAHAEHGDLKIASKGQNGYRPYELLVSSIVGCSGATLRKILEKMRLPFTELKISTLEKRNPDEANRVEEIKIKFMIFGEDLPESKIKKAIELTRKNCGMIQSVKDSIRIHESYELRQG</sequence>
<gene>
    <name evidence="1" type="ORF">ACFO4N_07615</name>
</gene>
<accession>A0ABV9GKS2</accession>
<reference evidence="2" key="1">
    <citation type="journal article" date="2019" name="Int. J. Syst. Evol. Microbiol.">
        <title>The Global Catalogue of Microorganisms (GCM) 10K type strain sequencing project: providing services to taxonomists for standard genome sequencing and annotation.</title>
        <authorList>
            <consortium name="The Broad Institute Genomics Platform"/>
            <consortium name="The Broad Institute Genome Sequencing Center for Infectious Disease"/>
            <person name="Wu L."/>
            <person name="Ma J."/>
        </authorList>
    </citation>
    <scope>NUCLEOTIDE SEQUENCE [LARGE SCALE GENOMIC DNA]</scope>
    <source>
        <strain evidence="2">CGMCC 1.16306</strain>
    </source>
</reference>
<keyword evidence="1" id="KW-0560">Oxidoreductase</keyword>
<evidence type="ECO:0000313" key="1">
    <source>
        <dbReference type="EMBL" id="MFC4618602.1"/>
    </source>
</evidence>
<dbReference type="InterPro" id="IPR015946">
    <property type="entry name" value="KH_dom-like_a/b"/>
</dbReference>
<dbReference type="SUPFAM" id="SSF82784">
    <property type="entry name" value="OsmC-like"/>
    <property type="match status" value="1"/>
</dbReference>
<dbReference type="EMBL" id="JBHSFW010000002">
    <property type="protein sequence ID" value="MFC4618602.1"/>
    <property type="molecule type" value="Genomic_DNA"/>
</dbReference>
<dbReference type="InterPro" id="IPR036102">
    <property type="entry name" value="OsmC/Ohrsf"/>
</dbReference>
<dbReference type="GO" id="GO:0004601">
    <property type="term" value="F:peroxidase activity"/>
    <property type="evidence" value="ECO:0007669"/>
    <property type="project" value="UniProtKB-KW"/>
</dbReference>
<dbReference type="RefSeq" id="WP_376845644.1">
    <property type="nucleotide sequence ID" value="NZ_JBHSFW010000002.1"/>
</dbReference>
<dbReference type="Proteomes" id="UP001596022">
    <property type="component" value="Unassembled WGS sequence"/>
</dbReference>
<comment type="caution">
    <text evidence="1">The sequence shown here is derived from an EMBL/GenBank/DDBJ whole genome shotgun (WGS) entry which is preliminary data.</text>
</comment>
<keyword evidence="2" id="KW-1185">Reference proteome</keyword>
<dbReference type="Pfam" id="PF02566">
    <property type="entry name" value="OsmC"/>
    <property type="match status" value="1"/>
</dbReference>
<protein>
    <submittedName>
        <fullName evidence="1">OsmC family protein</fullName>
        <ecNumber evidence="1">1.11.1.-</ecNumber>
    </submittedName>
</protein>
<name>A0ABV9GKS2_9BACL</name>
<dbReference type="PANTHER" id="PTHR34352:SF1">
    <property type="entry name" value="PROTEIN YHFA"/>
    <property type="match status" value="1"/>
</dbReference>
<dbReference type="InterPro" id="IPR003718">
    <property type="entry name" value="OsmC/Ohr_fam"/>
</dbReference>
<dbReference type="Gene3D" id="3.30.300.20">
    <property type="match status" value="1"/>
</dbReference>